<sequence>MTGGPIPRAARHFDYSCGQFNASVRLVVSLDDIRGNTPAR</sequence>
<accession>A0A315S606</accession>
<dbReference type="AlphaFoldDB" id="A0A315S606"/>
<proteinExistence type="predicted"/>
<comment type="caution">
    <text evidence="1">The sequence shown here is derived from an EMBL/GenBank/DDBJ whole genome shotgun (WGS) entry which is preliminary data.</text>
</comment>
<reference evidence="1 2" key="1">
    <citation type="submission" date="2018-10" db="EMBL/GenBank/DDBJ databases">
        <title>Sequencing the genomes of 1000 actinobacteria strains.</title>
        <authorList>
            <person name="Klenk H.-P."/>
        </authorList>
    </citation>
    <scope>NUCLEOTIDE SEQUENCE [LARGE SCALE GENOMIC DNA]</scope>
    <source>
        <strain evidence="1 2">DSM 44343</strain>
    </source>
</reference>
<name>A0A315S606_WILMA</name>
<evidence type="ECO:0000313" key="1">
    <source>
        <dbReference type="EMBL" id="RKR94010.1"/>
    </source>
</evidence>
<dbReference type="EMBL" id="RBKV01000001">
    <property type="protein sequence ID" value="RKR94010.1"/>
    <property type="molecule type" value="Genomic_DNA"/>
</dbReference>
<evidence type="ECO:0000313" key="2">
    <source>
        <dbReference type="Proteomes" id="UP000274762"/>
    </source>
</evidence>
<accession>A0A495JYE7</accession>
<dbReference type="Proteomes" id="UP000274762">
    <property type="component" value="Unassembled WGS sequence"/>
</dbReference>
<gene>
    <name evidence="1" type="ORF">DFJ75_0800</name>
</gene>
<organism evidence="1 2">
    <name type="scientific">Williamsia marianensis</name>
    <dbReference type="NCBI Taxonomy" id="85044"/>
    <lineage>
        <taxon>Bacteria</taxon>
        <taxon>Bacillati</taxon>
        <taxon>Actinomycetota</taxon>
        <taxon>Actinomycetes</taxon>
        <taxon>Mycobacteriales</taxon>
        <taxon>Nocardiaceae</taxon>
        <taxon>Williamsia</taxon>
    </lineage>
</organism>
<protein>
    <submittedName>
        <fullName evidence="1">Uncharacterized protein</fullName>
    </submittedName>
</protein>